<keyword evidence="1" id="KW-0472">Membrane</keyword>
<organism evidence="2 3">
    <name type="scientific">Parasedimentitalea maritima</name>
    <dbReference type="NCBI Taxonomy" id="2578117"/>
    <lineage>
        <taxon>Bacteria</taxon>
        <taxon>Pseudomonadati</taxon>
        <taxon>Pseudomonadota</taxon>
        <taxon>Alphaproteobacteria</taxon>
        <taxon>Rhodobacterales</taxon>
        <taxon>Paracoccaceae</taxon>
        <taxon>Parasedimentitalea</taxon>
    </lineage>
</organism>
<dbReference type="Pfam" id="PF09838">
    <property type="entry name" value="DUF2065"/>
    <property type="match status" value="1"/>
</dbReference>
<protein>
    <submittedName>
        <fullName evidence="2">DUF2065 family protein</fullName>
    </submittedName>
</protein>
<sequence>MAMIFLALGLVLIAEGLAYVLAPSLVERLLEMMRQLALDERRRVGALAIVLGVILLWIAHQLGA</sequence>
<dbReference type="InterPro" id="IPR019201">
    <property type="entry name" value="DUF2065"/>
</dbReference>
<comment type="caution">
    <text evidence="2">The sequence shown here is derived from an EMBL/GenBank/DDBJ whole genome shotgun (WGS) entry which is preliminary data.</text>
</comment>
<dbReference type="AlphaFoldDB" id="A0A6A4RHD9"/>
<dbReference type="Proteomes" id="UP000441586">
    <property type="component" value="Unassembled WGS sequence"/>
</dbReference>
<name>A0A6A4RHD9_9RHOB</name>
<proteinExistence type="predicted"/>
<accession>A0A6A4RHD9</accession>
<dbReference type="EMBL" id="WSFO01000004">
    <property type="protein sequence ID" value="KAE9630429.1"/>
    <property type="molecule type" value="Genomic_DNA"/>
</dbReference>
<gene>
    <name evidence="2" type="ORF">GP644_08490</name>
</gene>
<dbReference type="RefSeq" id="WP_158978717.1">
    <property type="nucleotide sequence ID" value="NZ_WSFO01000004.1"/>
</dbReference>
<evidence type="ECO:0000313" key="2">
    <source>
        <dbReference type="EMBL" id="KAE9630429.1"/>
    </source>
</evidence>
<keyword evidence="1" id="KW-0812">Transmembrane</keyword>
<evidence type="ECO:0000313" key="3">
    <source>
        <dbReference type="Proteomes" id="UP000441586"/>
    </source>
</evidence>
<reference evidence="2 3" key="1">
    <citation type="submission" date="2019-12" db="EMBL/GenBank/DDBJ databases">
        <authorList>
            <person name="Zhang Y.-J."/>
        </authorList>
    </citation>
    <scope>NUCLEOTIDE SEQUENCE [LARGE SCALE GENOMIC DNA]</scope>
    <source>
        <strain evidence="2 3">H18S-6</strain>
    </source>
</reference>
<feature type="transmembrane region" description="Helical" evidence="1">
    <location>
        <begin position="42"/>
        <end position="59"/>
    </location>
</feature>
<evidence type="ECO:0000256" key="1">
    <source>
        <dbReference type="SAM" id="Phobius"/>
    </source>
</evidence>
<keyword evidence="1" id="KW-1133">Transmembrane helix</keyword>